<dbReference type="PROSITE" id="PS51733">
    <property type="entry name" value="BPL_LPL_CATALYTIC"/>
    <property type="match status" value="1"/>
</dbReference>
<dbReference type="Gene3D" id="3.30.930.10">
    <property type="entry name" value="Bira Bifunctional Protein, Domain 2"/>
    <property type="match status" value="1"/>
</dbReference>
<comment type="caution">
    <text evidence="2">The sequence shown here is derived from an EMBL/GenBank/DDBJ whole genome shotgun (WGS) entry which is preliminary data.</text>
</comment>
<name>A0ABP3M7I2_SACER</name>
<protein>
    <recommendedName>
        <fullName evidence="1">BPL/LPL catalytic domain-containing protein</fullName>
    </recommendedName>
</protein>
<reference evidence="3" key="1">
    <citation type="journal article" date="2019" name="Int. J. Syst. Evol. Microbiol.">
        <title>The Global Catalogue of Microorganisms (GCM) 10K type strain sequencing project: providing services to taxonomists for standard genome sequencing and annotation.</title>
        <authorList>
            <consortium name="The Broad Institute Genomics Platform"/>
            <consortium name="The Broad Institute Genome Sequencing Center for Infectious Disease"/>
            <person name="Wu L."/>
            <person name="Ma J."/>
        </authorList>
    </citation>
    <scope>NUCLEOTIDE SEQUENCE [LARGE SCALE GENOMIC DNA]</scope>
    <source>
        <strain evidence="3">JCM 10303</strain>
    </source>
</reference>
<dbReference type="Proteomes" id="UP001500729">
    <property type="component" value="Unassembled WGS sequence"/>
</dbReference>
<evidence type="ECO:0000313" key="3">
    <source>
        <dbReference type="Proteomes" id="UP001500729"/>
    </source>
</evidence>
<evidence type="ECO:0000259" key="1">
    <source>
        <dbReference type="PROSITE" id="PS51733"/>
    </source>
</evidence>
<dbReference type="EMBL" id="BAAAGS010000005">
    <property type="protein sequence ID" value="GAA0513496.1"/>
    <property type="molecule type" value="Genomic_DNA"/>
</dbReference>
<dbReference type="InterPro" id="IPR004143">
    <property type="entry name" value="BPL_LPL_catalytic"/>
</dbReference>
<sequence length="248" mass="26479">MDLLHGALGADEDQALEIAVAHALLRGVSRGDSGAVLRVYRPTAPVVAFSRRDSHLPGFDAAVRAARDAGFQPLVRPQGGRAVAYTEQSVVVDHVSPHPDFPAGLNERFTDYGHLWADVLREHGVDARVGAVPGEYCPGAYSVNARGVVKLVGTAQRLVRQAWLFSAVAIFDGAEVLRPLLTEIYAHLGLDFDGSSVGSVREEVPDLDLERFESAVIASYGALTELTPTALDDGVVSAAHDLAVDHRL</sequence>
<gene>
    <name evidence="2" type="ORF">GCM10009533_10450</name>
</gene>
<dbReference type="SUPFAM" id="SSF55681">
    <property type="entry name" value="Class II aaRS and biotin synthetases"/>
    <property type="match status" value="1"/>
</dbReference>
<dbReference type="Pfam" id="PF21948">
    <property type="entry name" value="LplA-B_cat"/>
    <property type="match status" value="1"/>
</dbReference>
<keyword evidence="3" id="KW-1185">Reference proteome</keyword>
<organism evidence="2 3">
    <name type="scientific">Saccharopolyspora erythraea</name>
    <name type="common">Streptomyces erythraeus</name>
    <dbReference type="NCBI Taxonomy" id="1836"/>
    <lineage>
        <taxon>Bacteria</taxon>
        <taxon>Bacillati</taxon>
        <taxon>Actinomycetota</taxon>
        <taxon>Actinomycetes</taxon>
        <taxon>Pseudonocardiales</taxon>
        <taxon>Pseudonocardiaceae</taxon>
        <taxon>Saccharopolyspora</taxon>
    </lineage>
</organism>
<dbReference type="InterPro" id="IPR045864">
    <property type="entry name" value="aa-tRNA-synth_II/BPL/LPL"/>
</dbReference>
<feature type="domain" description="BPL/LPL catalytic" evidence="1">
    <location>
        <begin position="31"/>
        <end position="228"/>
    </location>
</feature>
<dbReference type="RefSeq" id="WP_009949096.1">
    <property type="nucleotide sequence ID" value="NZ_BAAAGS010000005.1"/>
</dbReference>
<proteinExistence type="predicted"/>
<evidence type="ECO:0000313" key="2">
    <source>
        <dbReference type="EMBL" id="GAA0513496.1"/>
    </source>
</evidence>
<accession>A0ABP3M7I2</accession>